<comment type="subcellular location">
    <subcellularLocation>
        <location evidence="1">Cytoplasm</location>
    </subcellularLocation>
</comment>
<keyword evidence="6" id="KW-0418">Kinase</keyword>
<keyword evidence="5" id="KW-0598">Phosphotransferase system</keyword>
<name>K0NP99_9LACO</name>
<keyword evidence="4" id="KW-0808">Transferase</keyword>
<dbReference type="SUPFAM" id="SSF51261">
    <property type="entry name" value="Duplicated hybrid motif"/>
    <property type="match status" value="1"/>
</dbReference>
<dbReference type="InterPro" id="IPR050890">
    <property type="entry name" value="PTS_EIIA_component"/>
</dbReference>
<accession>K0NP99</accession>
<dbReference type="InterPro" id="IPR011608">
    <property type="entry name" value="PRD"/>
</dbReference>
<evidence type="ECO:0000256" key="2">
    <source>
        <dbReference type="ARBA" id="ARBA00022448"/>
    </source>
</evidence>
<dbReference type="GO" id="GO:0005737">
    <property type="term" value="C:cytoplasm"/>
    <property type="evidence" value="ECO:0007669"/>
    <property type="project" value="UniProtKB-SubCell"/>
</dbReference>
<evidence type="ECO:0000256" key="4">
    <source>
        <dbReference type="ARBA" id="ARBA00022679"/>
    </source>
</evidence>
<keyword evidence="2" id="KW-0813">Transport</keyword>
<evidence type="ECO:0000256" key="5">
    <source>
        <dbReference type="ARBA" id="ARBA00022683"/>
    </source>
</evidence>
<dbReference type="GO" id="GO:0006355">
    <property type="term" value="P:regulation of DNA-templated transcription"/>
    <property type="evidence" value="ECO:0007669"/>
    <property type="project" value="InterPro"/>
</dbReference>
<dbReference type="EMBL" id="CALZ01000087">
    <property type="protein sequence ID" value="CCK83589.1"/>
    <property type="molecule type" value="Genomic_DNA"/>
</dbReference>
<sequence>MRPWSKTTKIERRFASEKDEEVEPDVVAGITPKAFEATDQIVKKMADEYQLSFTGYQYFALADHIDFAVKRTLDGGAAPDGMVAWEGAKLFAKEYRMAQEAVEIIEEVTHIEMAKSEDIYLMYHFINAESDGTKLQDTVNLQGKGFETLVEKGQSVQPGQELIKFDLDGIQKQGYDLTSPVVITNSKDYESVKADLGPVEVGQNLLELK</sequence>
<evidence type="ECO:0000259" key="7">
    <source>
        <dbReference type="PROSITE" id="PS51093"/>
    </source>
</evidence>
<feature type="domain" description="PTS EIIA type-1" evidence="7">
    <location>
        <begin position="64"/>
        <end position="185"/>
    </location>
</feature>
<dbReference type="GO" id="GO:0016301">
    <property type="term" value="F:kinase activity"/>
    <property type="evidence" value="ECO:0007669"/>
    <property type="project" value="UniProtKB-KW"/>
</dbReference>
<dbReference type="PANTHER" id="PTHR45008">
    <property type="entry name" value="PTS SYSTEM GLUCOSE-SPECIFIC EIIA COMPONENT"/>
    <property type="match status" value="1"/>
</dbReference>
<dbReference type="Pfam" id="PF00358">
    <property type="entry name" value="PTS_EIIA_1"/>
    <property type="match status" value="1"/>
</dbReference>
<feature type="domain" description="PRD" evidence="8">
    <location>
        <begin position="29"/>
        <end position="135"/>
    </location>
</feature>
<evidence type="ECO:0000313" key="11">
    <source>
        <dbReference type="Proteomes" id="UP000009325"/>
    </source>
</evidence>
<dbReference type="Pfam" id="PF00874">
    <property type="entry name" value="PRD"/>
    <property type="match status" value="1"/>
</dbReference>
<gene>
    <name evidence="9" type="ORF">BN146_04895</name>
    <name evidence="10" type="ORF">BN146_06035</name>
</gene>
<dbReference type="RefSeq" id="WP_009558043.1">
    <property type="nucleotide sequence ID" value="NZ_CALZ01000087.1"/>
</dbReference>
<reference evidence="9 11" key="1">
    <citation type="submission" date="2012-08" db="EMBL/GenBank/DDBJ databases">
        <title>Draft Genome Sequences of Lactobacillus equicursoris CIP 110162T, isolated from thoroughbred racehorse feces and Lactobacillus sp. CRBIP 24.137 isolated from urine of human.</title>
        <authorList>
            <person name="Cousin S."/>
            <person name="Loux V."/>
            <person name="Ma L."/>
            <person name="Creno S."/>
            <person name="Clermont D."/>
            <person name="Bizet C."/>
            <person name="Bouchier C."/>
        </authorList>
    </citation>
    <scope>NUCLEOTIDE SEQUENCE [LARGE SCALE GENOMIC DNA]</scope>
    <source>
        <strain evidence="9 11">66c</strain>
    </source>
</reference>
<evidence type="ECO:0000256" key="3">
    <source>
        <dbReference type="ARBA" id="ARBA00022597"/>
    </source>
</evidence>
<dbReference type="InterPro" id="IPR011055">
    <property type="entry name" value="Dup_hybrid_motif"/>
</dbReference>
<dbReference type="AlphaFoldDB" id="K0NP99"/>
<organism evidence="9 11">
    <name type="scientific">Lactobacillus equicursoris 66c</name>
    <dbReference type="NCBI Taxonomy" id="872326"/>
    <lineage>
        <taxon>Bacteria</taxon>
        <taxon>Bacillati</taxon>
        <taxon>Bacillota</taxon>
        <taxon>Bacilli</taxon>
        <taxon>Lactobacillales</taxon>
        <taxon>Lactobacillaceae</taxon>
        <taxon>Lactobacillus</taxon>
    </lineage>
</organism>
<evidence type="ECO:0000313" key="10">
    <source>
        <dbReference type="EMBL" id="CCK83801.1"/>
    </source>
</evidence>
<comment type="caution">
    <text evidence="9">The sequence shown here is derived from an EMBL/GenBank/DDBJ whole genome shotgun (WGS) entry which is preliminary data.</text>
</comment>
<dbReference type="PANTHER" id="PTHR45008:SF1">
    <property type="entry name" value="PTS SYSTEM GLUCOSE-SPECIFIC EIIA COMPONENT"/>
    <property type="match status" value="1"/>
</dbReference>
<dbReference type="OrthoDB" id="9813552at2"/>
<evidence type="ECO:0000259" key="8">
    <source>
        <dbReference type="PROSITE" id="PS51372"/>
    </source>
</evidence>
<dbReference type="EMBL" id="CALZ01000096">
    <property type="protein sequence ID" value="CCK83801.1"/>
    <property type="molecule type" value="Genomic_DNA"/>
</dbReference>
<dbReference type="InterPro" id="IPR001127">
    <property type="entry name" value="PTS_EIIA_1_perm"/>
</dbReference>
<proteinExistence type="predicted"/>
<protein>
    <submittedName>
        <fullName evidence="9">Transcription antiterminator</fullName>
    </submittedName>
</protein>
<dbReference type="Proteomes" id="UP000009325">
    <property type="component" value="Unassembled WGS sequence"/>
</dbReference>
<evidence type="ECO:0000256" key="1">
    <source>
        <dbReference type="ARBA" id="ARBA00004496"/>
    </source>
</evidence>
<dbReference type="InterPro" id="IPR036634">
    <property type="entry name" value="PRD_sf"/>
</dbReference>
<evidence type="ECO:0000313" key="9">
    <source>
        <dbReference type="EMBL" id="CCK83589.1"/>
    </source>
</evidence>
<evidence type="ECO:0000256" key="6">
    <source>
        <dbReference type="ARBA" id="ARBA00022777"/>
    </source>
</evidence>
<dbReference type="Gene3D" id="2.70.70.10">
    <property type="entry name" value="Glucose Permease (Domain IIA)"/>
    <property type="match status" value="1"/>
</dbReference>
<dbReference type="PROSITE" id="PS51093">
    <property type="entry name" value="PTS_EIIA_TYPE_1"/>
    <property type="match status" value="1"/>
</dbReference>
<dbReference type="GO" id="GO:0009401">
    <property type="term" value="P:phosphoenolpyruvate-dependent sugar phosphotransferase system"/>
    <property type="evidence" value="ECO:0007669"/>
    <property type="project" value="UniProtKB-KW"/>
</dbReference>
<keyword evidence="3" id="KW-0762">Sugar transport</keyword>
<dbReference type="SUPFAM" id="SSF63520">
    <property type="entry name" value="PTS-regulatory domain, PRD"/>
    <property type="match status" value="1"/>
</dbReference>
<dbReference type="PROSITE" id="PS51372">
    <property type="entry name" value="PRD_2"/>
    <property type="match status" value="1"/>
</dbReference>
<dbReference type="Gene3D" id="1.10.1790.10">
    <property type="entry name" value="PRD domain"/>
    <property type="match status" value="1"/>
</dbReference>